<feature type="domain" description="SRR1-like" evidence="3">
    <location>
        <begin position="260"/>
        <end position="414"/>
    </location>
</feature>
<comment type="caution">
    <text evidence="4">The sequence shown here is derived from an EMBL/GenBank/DDBJ whole genome shotgun (WGS) entry which is preliminary data.</text>
</comment>
<dbReference type="PANTHER" id="PTHR28626:SF3">
    <property type="entry name" value="SRR1-LIKE PROTEIN"/>
    <property type="match status" value="1"/>
</dbReference>
<dbReference type="AlphaFoldDB" id="A0A835WF86"/>
<dbReference type="GO" id="GO:0005737">
    <property type="term" value="C:cytoplasm"/>
    <property type="evidence" value="ECO:0007669"/>
    <property type="project" value="TreeGrafter"/>
</dbReference>
<evidence type="ECO:0000256" key="1">
    <source>
        <dbReference type="ARBA" id="ARBA00009856"/>
    </source>
</evidence>
<accession>A0A835WF86</accession>
<evidence type="ECO:0000313" key="5">
    <source>
        <dbReference type="Proteomes" id="UP000650467"/>
    </source>
</evidence>
<sequence>MDEDDGGWTVVRGKGKAGKRSPLKRARDECCPGDGGPCTAAPADGAAAANGTSNNGLDGGAAAPPGWPAPAGDGNRRPTKGNRRGFRERTPAEQCDALIDAVNTCRREVADSPFYASLLKVMHDASANLNHLATGSNSSSGGDGGSGAGGGQDGAMEDGHGEAGPGPGAQPGALAGGAWRALRRLVVYGLGSPHESRVSRYQLALVLLLRDQVLPGLRQEPGSGPGPGAAGAEAGAEEAGPMPSEGVAGAAAASVLQQGGAVELYDPAFDDVDMLALQKLGLQVIAVNEDGARRVSEPTLFYLPHCEGVLCDALLGANWSAGDSSSGDSGGGGGGTSGAGGGLPSVVILGNSFRTYQDRWELQAAGGSRASKGGGKPVRPGRIIRSCELGAVVELRTPDLRFPAPSAFNDMSLHLFPPSEALQRLLTTAQQPEAQPEGMQVNGVQVNGVQGMEKD</sequence>
<dbReference type="InterPro" id="IPR040044">
    <property type="entry name" value="SRR1L"/>
</dbReference>
<reference evidence="4" key="1">
    <citation type="journal article" date="2020" name="bioRxiv">
        <title>Comparative genomics of Chlamydomonas.</title>
        <authorList>
            <person name="Craig R.J."/>
            <person name="Hasan A.R."/>
            <person name="Ness R.W."/>
            <person name="Keightley P.D."/>
        </authorList>
    </citation>
    <scope>NUCLEOTIDE SEQUENCE</scope>
    <source>
        <strain evidence="4">SAG 7.73</strain>
    </source>
</reference>
<evidence type="ECO:0000256" key="2">
    <source>
        <dbReference type="SAM" id="MobiDB-lite"/>
    </source>
</evidence>
<gene>
    <name evidence="4" type="ORF">HXX76_000857</name>
</gene>
<dbReference type="Pfam" id="PF07985">
    <property type="entry name" value="SRR1"/>
    <property type="match status" value="2"/>
</dbReference>
<feature type="region of interest" description="Disordered" evidence="2">
    <location>
        <begin position="1"/>
        <end position="89"/>
    </location>
</feature>
<feature type="compositionally biased region" description="Low complexity" evidence="2">
    <location>
        <begin position="230"/>
        <end position="245"/>
    </location>
</feature>
<organism evidence="4 5">
    <name type="scientific">Chlamydomonas incerta</name>
    <dbReference type="NCBI Taxonomy" id="51695"/>
    <lineage>
        <taxon>Eukaryota</taxon>
        <taxon>Viridiplantae</taxon>
        <taxon>Chlorophyta</taxon>
        <taxon>core chlorophytes</taxon>
        <taxon>Chlorophyceae</taxon>
        <taxon>CS clade</taxon>
        <taxon>Chlamydomonadales</taxon>
        <taxon>Chlamydomonadaceae</taxon>
        <taxon>Chlamydomonas</taxon>
    </lineage>
</organism>
<keyword evidence="5" id="KW-1185">Reference proteome</keyword>
<feature type="region of interest" description="Disordered" evidence="2">
    <location>
        <begin position="217"/>
        <end position="245"/>
    </location>
</feature>
<dbReference type="PANTHER" id="PTHR28626">
    <property type="entry name" value="SRR1-LIKE PROTEIN"/>
    <property type="match status" value="1"/>
</dbReference>
<dbReference type="Proteomes" id="UP000650467">
    <property type="component" value="Unassembled WGS sequence"/>
</dbReference>
<feature type="compositionally biased region" description="Basic residues" evidence="2">
    <location>
        <begin position="13"/>
        <end position="24"/>
    </location>
</feature>
<proteinExistence type="inferred from homology"/>
<comment type="similarity">
    <text evidence="1">Belongs to the SRR1 family.</text>
</comment>
<feature type="compositionally biased region" description="Gly residues" evidence="2">
    <location>
        <begin position="141"/>
        <end position="153"/>
    </location>
</feature>
<feature type="region of interest" description="Disordered" evidence="2">
    <location>
        <begin position="132"/>
        <end position="172"/>
    </location>
</feature>
<dbReference type="EMBL" id="JAEHOC010000001">
    <property type="protein sequence ID" value="KAG2446268.1"/>
    <property type="molecule type" value="Genomic_DNA"/>
</dbReference>
<evidence type="ECO:0000313" key="4">
    <source>
        <dbReference type="EMBL" id="KAG2446268.1"/>
    </source>
</evidence>
<dbReference type="OrthoDB" id="551431at2759"/>
<feature type="domain" description="SRR1-like" evidence="3">
    <location>
        <begin position="180"/>
        <end position="212"/>
    </location>
</feature>
<feature type="compositionally biased region" description="Low complexity" evidence="2">
    <location>
        <begin position="37"/>
        <end position="73"/>
    </location>
</feature>
<protein>
    <recommendedName>
        <fullName evidence="3">SRR1-like domain-containing protein</fullName>
    </recommendedName>
</protein>
<evidence type="ECO:0000259" key="3">
    <source>
        <dbReference type="Pfam" id="PF07985"/>
    </source>
</evidence>
<dbReference type="InterPro" id="IPR012942">
    <property type="entry name" value="SRR1-like"/>
</dbReference>
<name>A0A835WF86_CHLIN</name>
<dbReference type="GO" id="GO:0005634">
    <property type="term" value="C:nucleus"/>
    <property type="evidence" value="ECO:0007669"/>
    <property type="project" value="TreeGrafter"/>
</dbReference>